<dbReference type="Proteomes" id="UP000512222">
    <property type="component" value="Chromosome"/>
</dbReference>
<reference evidence="10" key="3">
    <citation type="journal article" date="2021" name="Microb. Genom.">
        <title>A genomic epidemiological study shows that prevalence of antimicrobial resistance in Enterobacterales is associated with the livestock host, as well as antimicrobial usage.</title>
        <authorList>
            <person name="AbuOun M."/>
            <person name="Jones H."/>
            <person name="Stubberfield E."/>
            <person name="Gilson D."/>
            <person name="Shaw L.P."/>
            <person name="Hubbard A.T.M."/>
            <person name="Chau K.K."/>
            <person name="Sebra R."/>
            <person name="Peto T.E.A."/>
            <person name="Crook D.W."/>
            <person name="Read D.S."/>
            <person name="Gweon H.S."/>
            <person name="Walker A.S."/>
            <person name="Stoesser N."/>
            <person name="Smith R.P."/>
            <person name="Anjum M.F."/>
            <person name="On Behalf Of The Rehab Consortium."/>
        </authorList>
    </citation>
    <scope>NUCLEOTIDE SEQUENCE</scope>
    <source>
        <strain evidence="10">RHBSTW-00370</strain>
    </source>
</reference>
<dbReference type="EC" id="3.5.1.2" evidence="3 6"/>
<reference evidence="9 11" key="1">
    <citation type="submission" date="2017-04" db="EMBL/GenBank/DDBJ databases">
        <title>Emergence of KPC-2-producing Citrobacter isolates from sediments of a Chinese river.</title>
        <authorList>
            <person name="Zheng B."/>
        </authorList>
    </citation>
    <scope>NUCLEOTIDE SEQUENCE [LARGE SCALE GENOMIC DNA]</scope>
    <source>
        <strain evidence="9 11">C191</strain>
    </source>
</reference>
<dbReference type="InterPro" id="IPR015868">
    <property type="entry name" value="Glutaminase"/>
</dbReference>
<feature type="binding site" evidence="6">
    <location>
        <position position="266"/>
    </location>
    <ligand>
        <name>substrate</name>
    </ligand>
</feature>
<dbReference type="GO" id="GO:0006543">
    <property type="term" value="P:L-glutamine catabolic process"/>
    <property type="evidence" value="ECO:0007669"/>
    <property type="project" value="TreeGrafter"/>
</dbReference>
<organism evidence="8 13">
    <name type="scientific">Citrobacter freundii</name>
    <dbReference type="NCBI Taxonomy" id="546"/>
    <lineage>
        <taxon>Bacteria</taxon>
        <taxon>Pseudomonadati</taxon>
        <taxon>Pseudomonadota</taxon>
        <taxon>Gammaproteobacteria</taxon>
        <taxon>Enterobacterales</taxon>
        <taxon>Enterobacteriaceae</taxon>
        <taxon>Citrobacter</taxon>
        <taxon>Citrobacter freundii complex</taxon>
    </lineage>
</organism>
<proteinExistence type="inferred from homology"/>
<dbReference type="PANTHER" id="PTHR12544:SF48">
    <property type="entry name" value="GLUTAMINASE 1"/>
    <property type="match status" value="1"/>
</dbReference>
<reference evidence="12" key="2">
    <citation type="submission" date="2020-06" db="EMBL/GenBank/DDBJ databases">
        <title>REHAB project genomes.</title>
        <authorList>
            <person name="Shaw L.P."/>
        </authorList>
    </citation>
    <scope>NUCLEOTIDE SEQUENCE [LARGE SCALE GENOMIC DNA]</scope>
    <source>
        <strain evidence="12">RHBSTW-00370</strain>
    </source>
</reference>
<feature type="binding site" evidence="6">
    <location>
        <position position="284"/>
    </location>
    <ligand>
        <name>substrate</name>
    </ligand>
</feature>
<comment type="catalytic activity">
    <reaction evidence="5 6">
        <text>L-glutamine + H2O = L-glutamate + NH4(+)</text>
        <dbReference type="Rhea" id="RHEA:15889"/>
        <dbReference type="ChEBI" id="CHEBI:15377"/>
        <dbReference type="ChEBI" id="CHEBI:28938"/>
        <dbReference type="ChEBI" id="CHEBI:29985"/>
        <dbReference type="ChEBI" id="CHEBI:58359"/>
        <dbReference type="EC" id="3.5.1.2"/>
    </reaction>
</comment>
<comment type="similarity">
    <text evidence="1 6">Belongs to the glutaminase family.</text>
</comment>
<feature type="binding site" evidence="6">
    <location>
        <position position="183"/>
    </location>
    <ligand>
        <name>substrate</name>
    </ligand>
</feature>
<gene>
    <name evidence="6 8" type="primary">glsA</name>
    <name evidence="9" type="ORF">B9P89_15155</name>
    <name evidence="10" type="ORF">HV178_16840</name>
    <name evidence="8" type="ORF">RYZ67_09385</name>
</gene>
<reference evidence="8" key="4">
    <citation type="submission" date="2023-10" db="EMBL/GenBank/DDBJ databases">
        <title>Fecal carriage and genetic characteristics of carbapenem-resistant Enterobacterales among healthy adults from four provinces of China.</title>
        <authorList>
            <person name="Li Y."/>
            <person name="Zhang R."/>
        </authorList>
    </citation>
    <scope>NUCLEOTIDE SEQUENCE</scope>
    <source>
        <strain evidence="8">HN-136</strain>
    </source>
</reference>
<keyword evidence="4 6" id="KW-0378">Hydrolase</keyword>
<keyword evidence="7" id="KW-0732">Signal</keyword>
<accession>A0A0D7LQ21</accession>
<feature type="signal peptide" evidence="7">
    <location>
        <begin position="1"/>
        <end position="23"/>
    </location>
</feature>
<dbReference type="OrthoDB" id="9788822at2"/>
<dbReference type="FunFam" id="3.40.710.10:FF:000005">
    <property type="entry name" value="Glutaminase"/>
    <property type="match status" value="1"/>
</dbReference>
<evidence type="ECO:0000256" key="2">
    <source>
        <dbReference type="ARBA" id="ARBA00011881"/>
    </source>
</evidence>
<dbReference type="PANTHER" id="PTHR12544">
    <property type="entry name" value="GLUTAMINASE"/>
    <property type="match status" value="1"/>
</dbReference>
<dbReference type="GeneID" id="86977313"/>
<feature type="binding site" evidence="6">
    <location>
        <position position="88"/>
    </location>
    <ligand>
        <name>substrate</name>
    </ligand>
</feature>
<sequence length="333" mass="35901">MNKTILGVSLFSFSVLFSATTFAQTTPDYAKLIEQAHQKYKSNNDGKVADYIPALATYSPKNFAITIATVDGKIYQVGDVNKPFPMESLSKVFTMALAMEQHGPQVVLDKLGANATGMPFNSGLAVELTKGAPENPLVNAGAMSTVSLIEAKDKTDRWNKILDNLNVWADATLTVNEPVFKSEMETNQHNQALAKLMESYNSFYGNTDEAVEIYTRQCSVDITVEQLAKMGAVLANKGKSPFNGKQLLNEKYVPQVLAEMAIAGLYDGSGKWLYTVGIPAKSGVGGGMVAVVPGEYAIAVYSPPLDEAGNSVRAQKTIEYVAEATKANVFLAK</sequence>
<feature type="binding site" evidence="6">
    <location>
        <position position="214"/>
    </location>
    <ligand>
        <name>substrate</name>
    </ligand>
</feature>
<evidence type="ECO:0000313" key="11">
    <source>
        <dbReference type="Proteomes" id="UP000215827"/>
    </source>
</evidence>
<feature type="binding site" evidence="6">
    <location>
        <position position="190"/>
    </location>
    <ligand>
        <name>substrate</name>
    </ligand>
</feature>
<comment type="subunit">
    <text evidence="2 6">Homotetramer.</text>
</comment>
<evidence type="ECO:0000313" key="10">
    <source>
        <dbReference type="EMBL" id="QLV31535.1"/>
    </source>
</evidence>
<dbReference type="SUPFAM" id="SSF56601">
    <property type="entry name" value="beta-lactamase/transpeptidase-like"/>
    <property type="match status" value="1"/>
</dbReference>
<name>A0A0D7LQ21_CITFR</name>
<dbReference type="Proteomes" id="UP000215827">
    <property type="component" value="Unassembled WGS sequence"/>
</dbReference>
<evidence type="ECO:0000313" key="9">
    <source>
        <dbReference type="EMBL" id="OYR03066.1"/>
    </source>
</evidence>
<dbReference type="GO" id="GO:0004359">
    <property type="term" value="F:glutaminase activity"/>
    <property type="evidence" value="ECO:0007669"/>
    <property type="project" value="UniProtKB-UniRule"/>
</dbReference>
<feature type="chain" id="PRO_5015036118" description="Glutaminase" evidence="7">
    <location>
        <begin position="24"/>
        <end position="333"/>
    </location>
</feature>
<dbReference type="NCBIfam" id="TIGR03814">
    <property type="entry name" value="Gln_ase"/>
    <property type="match status" value="1"/>
</dbReference>
<dbReference type="Pfam" id="PF04960">
    <property type="entry name" value="Glutaminase"/>
    <property type="match status" value="1"/>
</dbReference>
<dbReference type="NCBIfam" id="NF009020">
    <property type="entry name" value="PRK12356.1"/>
    <property type="match status" value="1"/>
</dbReference>
<protein>
    <recommendedName>
        <fullName evidence="3 6">Glutaminase</fullName>
        <ecNumber evidence="3 6">3.5.1.2</ecNumber>
    </recommendedName>
</protein>
<evidence type="ECO:0000313" key="12">
    <source>
        <dbReference type="Proteomes" id="UP000512222"/>
    </source>
</evidence>
<evidence type="ECO:0000313" key="8">
    <source>
        <dbReference type="EMBL" id="MDW2758685.1"/>
    </source>
</evidence>
<feature type="binding site" evidence="6">
    <location>
        <position position="139"/>
    </location>
    <ligand>
        <name>substrate</name>
    </ligand>
</feature>
<evidence type="ECO:0000256" key="4">
    <source>
        <dbReference type="ARBA" id="ARBA00022801"/>
    </source>
</evidence>
<dbReference type="Proteomes" id="UP001278087">
    <property type="component" value="Unassembled WGS sequence"/>
</dbReference>
<evidence type="ECO:0000256" key="3">
    <source>
        <dbReference type="ARBA" id="ARBA00012918"/>
    </source>
</evidence>
<dbReference type="GO" id="GO:0006537">
    <property type="term" value="P:glutamate biosynthetic process"/>
    <property type="evidence" value="ECO:0007669"/>
    <property type="project" value="TreeGrafter"/>
</dbReference>
<evidence type="ECO:0000256" key="1">
    <source>
        <dbReference type="ARBA" id="ARBA00011076"/>
    </source>
</evidence>
<dbReference type="EMBL" id="CP056573">
    <property type="protein sequence ID" value="QLV31535.1"/>
    <property type="molecule type" value="Genomic_DNA"/>
</dbReference>
<evidence type="ECO:0000256" key="7">
    <source>
        <dbReference type="SAM" id="SignalP"/>
    </source>
</evidence>
<dbReference type="RefSeq" id="WP_032942734.1">
    <property type="nucleotide sequence ID" value="NZ_AP026940.1"/>
</dbReference>
<evidence type="ECO:0000256" key="6">
    <source>
        <dbReference type="HAMAP-Rule" id="MF_00313"/>
    </source>
</evidence>
<keyword evidence="6" id="KW-0007">Acetylation</keyword>
<dbReference type="HAMAP" id="MF_00313">
    <property type="entry name" value="Glutaminase"/>
    <property type="match status" value="1"/>
</dbReference>
<dbReference type="Gene3D" id="3.40.710.10">
    <property type="entry name" value="DD-peptidase/beta-lactamase superfamily"/>
    <property type="match status" value="1"/>
</dbReference>
<dbReference type="InterPro" id="IPR012338">
    <property type="entry name" value="Beta-lactam/transpept-like"/>
</dbReference>
<evidence type="ECO:0000313" key="13">
    <source>
        <dbReference type="Proteomes" id="UP001278087"/>
    </source>
</evidence>
<evidence type="ECO:0000256" key="5">
    <source>
        <dbReference type="ARBA" id="ARBA00049534"/>
    </source>
</evidence>
<dbReference type="EMBL" id="NEFA01000016">
    <property type="protein sequence ID" value="OYR03066.1"/>
    <property type="molecule type" value="Genomic_DNA"/>
</dbReference>
<dbReference type="EMBL" id="JAWPBU010000007">
    <property type="protein sequence ID" value="MDW2758685.1"/>
    <property type="molecule type" value="Genomic_DNA"/>
</dbReference>
<dbReference type="AlphaFoldDB" id="A0A0D7LQ21"/>